<dbReference type="EMBL" id="LR134201">
    <property type="protein sequence ID" value="VEB98147.1"/>
    <property type="molecule type" value="Genomic_DNA"/>
</dbReference>
<organism evidence="1 2">
    <name type="scientific">Cedecea lapagei</name>
    <dbReference type="NCBI Taxonomy" id="158823"/>
    <lineage>
        <taxon>Bacteria</taxon>
        <taxon>Pseudomonadati</taxon>
        <taxon>Pseudomonadota</taxon>
        <taxon>Gammaproteobacteria</taxon>
        <taxon>Enterobacterales</taxon>
        <taxon>Enterobacteriaceae</taxon>
        <taxon>Cedecea</taxon>
    </lineage>
</organism>
<keyword evidence="2" id="KW-1185">Reference proteome</keyword>
<dbReference type="AlphaFoldDB" id="A0A447V344"/>
<evidence type="ECO:0000313" key="1">
    <source>
        <dbReference type="EMBL" id="VEB98147.1"/>
    </source>
</evidence>
<evidence type="ECO:0000313" key="2">
    <source>
        <dbReference type="Proteomes" id="UP000274122"/>
    </source>
</evidence>
<protein>
    <submittedName>
        <fullName evidence="1">Uncharacterized protein</fullName>
    </submittedName>
</protein>
<dbReference type="Proteomes" id="UP000274122">
    <property type="component" value="Chromosome"/>
</dbReference>
<reference evidence="1 2" key="1">
    <citation type="submission" date="2018-12" db="EMBL/GenBank/DDBJ databases">
        <authorList>
            <consortium name="Pathogen Informatics"/>
        </authorList>
    </citation>
    <scope>NUCLEOTIDE SEQUENCE [LARGE SCALE GENOMIC DNA]</scope>
    <source>
        <strain evidence="1 2">NCTC11466</strain>
    </source>
</reference>
<sequence length="130" mass="14699">MMLTGKQNRFFQRLKACLTEQNGPLTPRRPLNNGFWRDTAFRHQGLNAIDIQRSWREMIDMAAAETNHIGNQTVLFAQGAVGFSIYRGVLMPAEGFQCFSNEDISLRFAKPSLLLMKVEHCPAAGVKISR</sequence>
<gene>
    <name evidence="1" type="ORF">NCTC11466_02520</name>
</gene>
<dbReference type="KEGG" id="clap:NCTC11466_02520"/>
<accession>A0A447V344</accession>
<name>A0A447V344_9ENTR</name>
<proteinExistence type="predicted"/>